<sequence length="207" mass="22234">MDAADFRARVEADRQTELDRLGSSKRLVALTDASLDDETVLRTAAASEAAAAAVFDDWAADATGDAEDAFASFARRERDHYERVRDELGADVDAAPGAVHDFLRDCESTVERAGGVVGRGAVAERTLTQFVSYFVNQADESRADLFRELKTETQADTETAVALIAEATSGDDDRERALAAAVSAIDAAYEEYVDALESMGVNPKSIC</sequence>
<evidence type="ECO:0000313" key="2">
    <source>
        <dbReference type="Proteomes" id="UP000471521"/>
    </source>
</evidence>
<dbReference type="EMBL" id="WUUU01000084">
    <property type="protein sequence ID" value="MXR21114.1"/>
    <property type="molecule type" value="Genomic_DNA"/>
</dbReference>
<organism evidence="1 2">
    <name type="scientific">Halobacterium bonnevillei</name>
    <dbReference type="NCBI Taxonomy" id="2692200"/>
    <lineage>
        <taxon>Archaea</taxon>
        <taxon>Methanobacteriati</taxon>
        <taxon>Methanobacteriota</taxon>
        <taxon>Stenosarchaea group</taxon>
        <taxon>Halobacteria</taxon>
        <taxon>Halobacteriales</taxon>
        <taxon>Halobacteriaceae</taxon>
        <taxon>Halobacterium</taxon>
    </lineage>
</organism>
<protein>
    <submittedName>
        <fullName evidence="1">Rubrerythrin family protein</fullName>
    </submittedName>
</protein>
<name>A0A6B0SH37_9EURY</name>
<proteinExistence type="predicted"/>
<gene>
    <name evidence="1" type="ORF">GRX66_11035</name>
</gene>
<accession>A0A6B0SH37</accession>
<evidence type="ECO:0000313" key="1">
    <source>
        <dbReference type="EMBL" id="MXR21114.1"/>
    </source>
</evidence>
<dbReference type="OrthoDB" id="306160at2157"/>
<dbReference type="Proteomes" id="UP000471521">
    <property type="component" value="Unassembled WGS sequence"/>
</dbReference>
<keyword evidence="2" id="KW-1185">Reference proteome</keyword>
<comment type="caution">
    <text evidence="1">The sequence shown here is derived from an EMBL/GenBank/DDBJ whole genome shotgun (WGS) entry which is preliminary data.</text>
</comment>
<dbReference type="AlphaFoldDB" id="A0A6B0SH37"/>
<reference evidence="1 2" key="1">
    <citation type="submission" date="2019-12" db="EMBL/GenBank/DDBJ databases">
        <title>Isolation and characterization of three novel carbon monoxide-oxidizing members of Halobacteria from salione crusts and soils.</title>
        <authorList>
            <person name="Myers M.R."/>
            <person name="King G.M."/>
        </authorList>
    </citation>
    <scope>NUCLEOTIDE SEQUENCE [LARGE SCALE GENOMIC DNA]</scope>
    <source>
        <strain evidence="1 2">PCN9</strain>
    </source>
</reference>
<dbReference type="RefSeq" id="WP_159526611.1">
    <property type="nucleotide sequence ID" value="NZ_WUUU01000084.1"/>
</dbReference>